<dbReference type="SUPFAM" id="SSF49899">
    <property type="entry name" value="Concanavalin A-like lectins/glucanases"/>
    <property type="match status" value="1"/>
</dbReference>
<comment type="similarity">
    <text evidence="1 2">Belongs to the glycosyl hydrolase 12 (cellulase H) family.</text>
</comment>
<accession>R1GDD8</accession>
<dbReference type="Gene3D" id="2.60.120.180">
    <property type="match status" value="1"/>
</dbReference>
<evidence type="ECO:0000313" key="5">
    <source>
        <dbReference type="Proteomes" id="UP000014139"/>
    </source>
</evidence>
<feature type="region of interest" description="Disordered" evidence="3">
    <location>
        <begin position="27"/>
        <end position="90"/>
    </location>
</feature>
<dbReference type="GO" id="GO:0008810">
    <property type="term" value="F:cellulase activity"/>
    <property type="evidence" value="ECO:0007669"/>
    <property type="project" value="InterPro"/>
</dbReference>
<keyword evidence="2" id="KW-0378">Hydrolase</keyword>
<comment type="caution">
    <text evidence="4">The sequence shown here is derived from an EMBL/GenBank/DDBJ whole genome shotgun (WGS) entry which is preliminary data.</text>
</comment>
<dbReference type="Proteomes" id="UP000014139">
    <property type="component" value="Unassembled WGS sequence"/>
</dbReference>
<keyword evidence="2" id="KW-0624">Polysaccharide degradation</keyword>
<evidence type="ECO:0000256" key="3">
    <source>
        <dbReference type="SAM" id="MobiDB-lite"/>
    </source>
</evidence>
<keyword evidence="2" id="KW-0119">Carbohydrate metabolism</keyword>
<dbReference type="GO" id="GO:0000272">
    <property type="term" value="P:polysaccharide catabolic process"/>
    <property type="evidence" value="ECO:0007669"/>
    <property type="project" value="UniProtKB-KW"/>
</dbReference>
<dbReference type="AlphaFoldDB" id="R1GDD8"/>
<dbReference type="Pfam" id="PF01670">
    <property type="entry name" value="Glyco_hydro_12"/>
    <property type="match status" value="1"/>
</dbReference>
<evidence type="ECO:0000313" key="4">
    <source>
        <dbReference type="EMBL" id="EOD69283.1"/>
    </source>
</evidence>
<dbReference type="eggNOG" id="ENOG5033H7E">
    <property type="taxonomic scope" value="Bacteria"/>
</dbReference>
<evidence type="ECO:0000256" key="1">
    <source>
        <dbReference type="ARBA" id="ARBA00005519"/>
    </source>
</evidence>
<keyword evidence="2" id="KW-0326">Glycosidase</keyword>
<dbReference type="OrthoDB" id="8885070at2"/>
<dbReference type="PATRIC" id="fig|1292037.4.peg.1313"/>
<dbReference type="InterPro" id="IPR002594">
    <property type="entry name" value="GH12"/>
</dbReference>
<reference evidence="4 5" key="1">
    <citation type="submission" date="2013-02" db="EMBL/GenBank/DDBJ databases">
        <title>Draft genome sequence of Amycolatopsis vancoresmycina strain DSM 44592T.</title>
        <authorList>
            <person name="Kumar S."/>
            <person name="Kaur N."/>
            <person name="Kaur C."/>
            <person name="Raghava G.P.S."/>
            <person name="Mayilraj S."/>
        </authorList>
    </citation>
    <scope>NUCLEOTIDE SEQUENCE [LARGE SCALE GENOMIC DNA]</scope>
    <source>
        <strain evidence="4 5">DSM 44592</strain>
    </source>
</reference>
<dbReference type="PANTHER" id="PTHR34002:SF9">
    <property type="entry name" value="XYLOGLUCAN-SPECIFIC ENDO-BETA-1,4-GLUCANASE A"/>
    <property type="match status" value="1"/>
</dbReference>
<dbReference type="PANTHER" id="PTHR34002">
    <property type="entry name" value="BLR1656 PROTEIN"/>
    <property type="match status" value="1"/>
</dbReference>
<dbReference type="EMBL" id="AOUO01000073">
    <property type="protein sequence ID" value="EOD69283.1"/>
    <property type="molecule type" value="Genomic_DNA"/>
</dbReference>
<name>R1GDD8_9PSEU</name>
<sequence length="290" mass="30035">MLTVLLAISFPVVAGCGGKPVDGVAAVAPVPLPPSASSAAPASPPSSSASSPAPSSSSRPAPSAAPAPPSATPVRSCRTPEFTTSDPDGGWSDGGYYVHNNMWNAGEAGPETLRACAYDNWYVESTQPDSTSVKTYPNVHKDINNQNGKPVNDYSVIKSTFAGRGPGTGVYDVAYDLWLNGVGDGKGVSELMVWTENNKQVPSGDKLSTYTAGGATYDVWADDEGYVAFVSRSAQYSGSVDLKAMIGWAIAKGLIPANPTINQIGYGIEFCSTGGGKARFTLSDFSVTMS</sequence>
<dbReference type="RefSeq" id="WP_003064104.1">
    <property type="nucleotide sequence ID" value="NZ_AOUO01000073.1"/>
</dbReference>
<protein>
    <recommendedName>
        <fullName evidence="6">Glycosyl hydrolase family 12</fullName>
    </recommendedName>
</protein>
<evidence type="ECO:0008006" key="6">
    <source>
        <dbReference type="Google" id="ProtNLM"/>
    </source>
</evidence>
<keyword evidence="5" id="KW-1185">Reference proteome</keyword>
<dbReference type="InterPro" id="IPR013319">
    <property type="entry name" value="GH11/12"/>
</dbReference>
<feature type="compositionally biased region" description="Low complexity" evidence="3">
    <location>
        <begin position="27"/>
        <end position="62"/>
    </location>
</feature>
<dbReference type="InterPro" id="IPR013320">
    <property type="entry name" value="ConA-like_dom_sf"/>
</dbReference>
<evidence type="ECO:0000256" key="2">
    <source>
        <dbReference type="RuleBase" id="RU361163"/>
    </source>
</evidence>
<proteinExistence type="inferred from homology"/>
<organism evidence="4 5">
    <name type="scientific">Amycolatopsis vancoresmycina DSM 44592</name>
    <dbReference type="NCBI Taxonomy" id="1292037"/>
    <lineage>
        <taxon>Bacteria</taxon>
        <taxon>Bacillati</taxon>
        <taxon>Actinomycetota</taxon>
        <taxon>Actinomycetes</taxon>
        <taxon>Pseudonocardiales</taxon>
        <taxon>Pseudonocardiaceae</taxon>
        <taxon>Amycolatopsis</taxon>
    </lineage>
</organism>
<gene>
    <name evidence="4" type="ORF">H480_06758</name>
</gene>